<gene>
    <name evidence="2" type="ORF">DDQ41_12230</name>
</gene>
<feature type="compositionally biased region" description="Basic and acidic residues" evidence="1">
    <location>
        <begin position="182"/>
        <end position="192"/>
    </location>
</feature>
<proteinExistence type="predicted"/>
<feature type="compositionally biased region" description="Basic and acidic residues" evidence="1">
    <location>
        <begin position="58"/>
        <end position="72"/>
    </location>
</feature>
<name>A0ABN5KGU9_9ACTN</name>
<keyword evidence="3" id="KW-1185">Reference proteome</keyword>
<organism evidence="2 3">
    <name type="scientific">Streptomyces spongiicola</name>
    <dbReference type="NCBI Taxonomy" id="1690221"/>
    <lineage>
        <taxon>Bacteria</taxon>
        <taxon>Bacillati</taxon>
        <taxon>Actinomycetota</taxon>
        <taxon>Actinomycetes</taxon>
        <taxon>Kitasatosporales</taxon>
        <taxon>Streptomycetaceae</taxon>
        <taxon>Streptomyces</taxon>
    </lineage>
</organism>
<feature type="compositionally biased region" description="Pro residues" evidence="1">
    <location>
        <begin position="198"/>
        <end position="208"/>
    </location>
</feature>
<dbReference type="RefSeq" id="WP_109294527.1">
    <property type="nucleotide sequence ID" value="NZ_CP029254.1"/>
</dbReference>
<evidence type="ECO:0000256" key="1">
    <source>
        <dbReference type="SAM" id="MobiDB-lite"/>
    </source>
</evidence>
<sequence length="241" mass="26003">MTVRTRPPLPLAPLGYRRDGRPIFPILGASPDDPGNSPTGETALDGADTTAVTIPQEELSRRFAREKDQGRRAGVRDLLSQLGFESAKALTEYVQAQREADQQQKDAEQARLSEAERREQTAAERERQAQEREAVAVARERDAARRAVLVGLGATGTELEDAVVLLGRLVDPDADDTALARAADELKERRPELFGQPAPQPPAAPPSGSPSNIPGRSGGTPPRPGQFGLDIARRRGHLKSS</sequence>
<feature type="compositionally biased region" description="Basic and acidic residues" evidence="1">
    <location>
        <begin position="98"/>
        <end position="140"/>
    </location>
</feature>
<dbReference type="Proteomes" id="UP000245051">
    <property type="component" value="Chromosome"/>
</dbReference>
<dbReference type="EMBL" id="CP029254">
    <property type="protein sequence ID" value="AWK09557.1"/>
    <property type="molecule type" value="Genomic_DNA"/>
</dbReference>
<feature type="region of interest" description="Disordered" evidence="1">
    <location>
        <begin position="1"/>
        <end position="72"/>
    </location>
</feature>
<feature type="region of interest" description="Disordered" evidence="1">
    <location>
        <begin position="180"/>
        <end position="241"/>
    </location>
</feature>
<reference evidence="2 3" key="1">
    <citation type="submission" date="2018-05" db="EMBL/GenBank/DDBJ databases">
        <title>Complete genome sequence of the Type Strain of Streptomyces spongiicola HNM0071, the producer of staurosporine.</title>
        <authorList>
            <person name="Zhou S."/>
            <person name="Huang X."/>
        </authorList>
    </citation>
    <scope>NUCLEOTIDE SEQUENCE [LARGE SCALE GENOMIC DNA]</scope>
    <source>
        <strain evidence="2 3">HNM0071</strain>
    </source>
</reference>
<evidence type="ECO:0000313" key="2">
    <source>
        <dbReference type="EMBL" id="AWK09557.1"/>
    </source>
</evidence>
<accession>A0ABN5KGU9</accession>
<protein>
    <submittedName>
        <fullName evidence="2">Uncharacterized protein</fullName>
    </submittedName>
</protein>
<feature type="region of interest" description="Disordered" evidence="1">
    <location>
        <begin position="95"/>
        <end position="140"/>
    </location>
</feature>
<evidence type="ECO:0000313" key="3">
    <source>
        <dbReference type="Proteomes" id="UP000245051"/>
    </source>
</evidence>